<dbReference type="Pfam" id="PF00476">
    <property type="entry name" value="DNA_pol_A"/>
    <property type="match status" value="1"/>
</dbReference>
<dbReference type="Proteomes" id="UP000012488">
    <property type="component" value="Chromosome"/>
</dbReference>
<dbReference type="Gene3D" id="3.30.70.370">
    <property type="match status" value="1"/>
</dbReference>
<gene>
    <name evidence="3" type="ORF">MMSR116_18295</name>
</gene>
<evidence type="ECO:0000259" key="2">
    <source>
        <dbReference type="SMART" id="SM00482"/>
    </source>
</evidence>
<dbReference type="Gene3D" id="1.10.150.20">
    <property type="entry name" value="5' to 3' exonuclease, C-terminal subdomain"/>
    <property type="match status" value="1"/>
</dbReference>
<evidence type="ECO:0000256" key="1">
    <source>
        <dbReference type="ARBA" id="ARBA00011541"/>
    </source>
</evidence>
<accession>A0A6B9FLX8</accession>
<dbReference type="SUPFAM" id="SSF56672">
    <property type="entry name" value="DNA/RNA polymerases"/>
    <property type="match status" value="1"/>
</dbReference>
<dbReference type="PANTHER" id="PTHR10133:SF62">
    <property type="entry name" value="DNA POLYMERASE THETA"/>
    <property type="match status" value="1"/>
</dbReference>
<reference evidence="3 4" key="1">
    <citation type="journal article" date="2012" name="Genet. Mol. Biol.">
        <title>Analysis of 16S rRNA and mxaF genes revealing insights into Methylobacterium niche-specific plant association.</title>
        <authorList>
            <person name="Dourado M.N."/>
            <person name="Andreote F.D."/>
            <person name="Dini-Andreote F."/>
            <person name="Conti R."/>
            <person name="Araujo J.M."/>
            <person name="Araujo W.L."/>
        </authorList>
    </citation>
    <scope>NUCLEOTIDE SEQUENCE [LARGE SCALE GENOMIC DNA]</scope>
    <source>
        <strain evidence="3 4">SR1.6/6</strain>
    </source>
</reference>
<feature type="domain" description="DNA-directed DNA polymerase family A palm" evidence="2">
    <location>
        <begin position="328"/>
        <end position="523"/>
    </location>
</feature>
<dbReference type="InterPro" id="IPR043502">
    <property type="entry name" value="DNA/RNA_pol_sf"/>
</dbReference>
<dbReference type="SMART" id="SM00482">
    <property type="entry name" value="POLAc"/>
    <property type="match status" value="1"/>
</dbReference>
<protein>
    <submittedName>
        <fullName evidence="3">DNA polymerase I</fullName>
    </submittedName>
</protein>
<comment type="subunit">
    <text evidence="1">Single-chain monomer with multiple functions.</text>
</comment>
<evidence type="ECO:0000313" key="4">
    <source>
        <dbReference type="Proteomes" id="UP000012488"/>
    </source>
</evidence>
<dbReference type="PANTHER" id="PTHR10133">
    <property type="entry name" value="DNA POLYMERASE I"/>
    <property type="match status" value="1"/>
</dbReference>
<dbReference type="RefSeq" id="WP_158168988.1">
    <property type="nucleotide sequence ID" value="NZ_CP043538.1"/>
</dbReference>
<evidence type="ECO:0000313" key="3">
    <source>
        <dbReference type="EMBL" id="QGY03621.1"/>
    </source>
</evidence>
<reference evidence="3 4" key="2">
    <citation type="journal article" date="2013" name="Genome Announc.">
        <title>Draft Genome Sequence of Methylobacterium mesophilicum Strain SR1.6/6, Isolated from Citrus sinensis.</title>
        <authorList>
            <person name="Marinho Almeida D."/>
            <person name="Dini-Andreote F."/>
            <person name="Camargo Neves A.A."/>
            <person name="Juca Ramos R.T."/>
            <person name="Andreote F.D."/>
            <person name="Carneiro A.R."/>
            <person name="Oliveira de Souza Lima A."/>
            <person name="Caracciolo Gomes de Sa P.H."/>
            <person name="Ribeiro Barbosa M.S."/>
            <person name="Araujo W.L."/>
            <person name="Silva A."/>
        </authorList>
    </citation>
    <scope>NUCLEOTIDE SEQUENCE [LARGE SCALE GENOMIC DNA]</scope>
    <source>
        <strain evidence="3 4">SR1.6/6</strain>
    </source>
</reference>
<dbReference type="AlphaFoldDB" id="A0A6B9FLX8"/>
<dbReference type="InterPro" id="IPR001098">
    <property type="entry name" value="DNA-dir_DNA_pol_A_palm_dom"/>
</dbReference>
<proteinExistence type="predicted"/>
<organism evidence="3 4">
    <name type="scientific">Methylobacterium mesophilicum SR1.6/6</name>
    <dbReference type="NCBI Taxonomy" id="908290"/>
    <lineage>
        <taxon>Bacteria</taxon>
        <taxon>Pseudomonadati</taxon>
        <taxon>Pseudomonadota</taxon>
        <taxon>Alphaproteobacteria</taxon>
        <taxon>Hyphomicrobiales</taxon>
        <taxon>Methylobacteriaceae</taxon>
        <taxon>Methylobacterium</taxon>
    </lineage>
</organism>
<dbReference type="KEGG" id="mmes:MMSR116_18295"/>
<name>A0A6B9FLX8_9HYPH</name>
<dbReference type="GO" id="GO:0006302">
    <property type="term" value="P:double-strand break repair"/>
    <property type="evidence" value="ECO:0007669"/>
    <property type="project" value="TreeGrafter"/>
</dbReference>
<dbReference type="GO" id="GO:0006261">
    <property type="term" value="P:DNA-templated DNA replication"/>
    <property type="evidence" value="ECO:0007669"/>
    <property type="project" value="InterPro"/>
</dbReference>
<dbReference type="EMBL" id="CP043538">
    <property type="protein sequence ID" value="QGY03621.1"/>
    <property type="molecule type" value="Genomic_DNA"/>
</dbReference>
<dbReference type="GO" id="GO:0003677">
    <property type="term" value="F:DNA binding"/>
    <property type="evidence" value="ECO:0007669"/>
    <property type="project" value="InterPro"/>
</dbReference>
<sequence length="585" mass="65527">MNNGEGSGLAALRRYRQIWLVDFEFQVSAGERQYPICMVAQEFRSGRIIRMWRNELITLRQAPFDCGTDSLFVAFYNSAELNCFLALGWTFPACILDLYVEHRCSTNGISLPWGDGLIGALACRRLTHIDVDEKDCMRRLIMDNSAWSAAEQVAILNYCQSDVTALEALLPQMVPELDLPQALLRGRYMAAAARMEWTGIPIDVPVYNQLRASWEDIRTKLVADVDRDYGVYDGLTFKQARFGEYLMRSGINWPRYPNGQLILDDDTFKLMVEFYPKLALLRQLRKTMAKLNDKELPIGSDNRNRCMISAFKAKTSRNQPKSSEFVFGRAKWLRGIIRPPEGYGLAYIDFSSQENAIAAALSGDELMMQGYAEGDPYLAFAKAARLVPPDATVTTHKGERDRCKSVVLGMNYGMGADTLAISLGITPVEAKALMRLHKDTYRKFWSWVEKVINAATFTGQMRSLFGWRHRIVEGVSASALMNFPMQSNGAEMLRIAAIAGTEAGIEVCAPVHDAFLIQAPLGQIKERAAQMGTLMTEAGRAVTGGFPVRTDVKIVRYPDRYMDDGGQAMWDRVMALLPEVGEGTP</sequence>
<dbReference type="InterPro" id="IPR002298">
    <property type="entry name" value="DNA_polymerase_A"/>
</dbReference>
<dbReference type="OrthoDB" id="237796at2"/>
<dbReference type="GO" id="GO:0003887">
    <property type="term" value="F:DNA-directed DNA polymerase activity"/>
    <property type="evidence" value="ECO:0007669"/>
    <property type="project" value="InterPro"/>
</dbReference>